<proteinExistence type="predicted"/>
<evidence type="ECO:0000313" key="2">
    <source>
        <dbReference type="Proteomes" id="UP000092124"/>
    </source>
</evidence>
<keyword evidence="2" id="KW-1185">Reference proteome</keyword>
<evidence type="ECO:0000313" key="1">
    <source>
        <dbReference type="EMBL" id="OBS66347.1"/>
    </source>
</evidence>
<organism evidence="1 2">
    <name type="scientific">Neotoma lepida</name>
    <name type="common">Desert woodrat</name>
    <dbReference type="NCBI Taxonomy" id="56216"/>
    <lineage>
        <taxon>Eukaryota</taxon>
        <taxon>Metazoa</taxon>
        <taxon>Chordata</taxon>
        <taxon>Craniata</taxon>
        <taxon>Vertebrata</taxon>
        <taxon>Euteleostomi</taxon>
        <taxon>Mammalia</taxon>
        <taxon>Eutheria</taxon>
        <taxon>Euarchontoglires</taxon>
        <taxon>Glires</taxon>
        <taxon>Rodentia</taxon>
        <taxon>Myomorpha</taxon>
        <taxon>Muroidea</taxon>
        <taxon>Cricetidae</taxon>
        <taxon>Neotominae</taxon>
        <taxon>Neotoma</taxon>
    </lineage>
</organism>
<comment type="caution">
    <text evidence="1">The sequence shown here is derived from an EMBL/GenBank/DDBJ whole genome shotgun (WGS) entry which is preliminary data.</text>
</comment>
<protein>
    <submittedName>
        <fullName evidence="1">Uncharacterized protein</fullName>
    </submittedName>
</protein>
<sequence>MCTSRVLKLVTQSDGYECPCLELSFGKNVYFPGISLQEDMTLGLPLCSLNSWVDICLICFLFKEDESLNQPGPVKTTFAISQAHLMSALAHTRPSISMKTFKTQRREKIKLVMHRPVYCMRLFSPGRRGRELTCLPPPPPLLCGGPAEEVLAKVAVPPPPRPVQW</sequence>
<dbReference type="AlphaFoldDB" id="A0A1A6GLY6"/>
<dbReference type="STRING" id="56216.A0A1A6GLY6"/>
<accession>A0A1A6GLY6</accession>
<dbReference type="EMBL" id="LZPO01087296">
    <property type="protein sequence ID" value="OBS66347.1"/>
    <property type="molecule type" value="Genomic_DNA"/>
</dbReference>
<dbReference type="Proteomes" id="UP000092124">
    <property type="component" value="Unassembled WGS sequence"/>
</dbReference>
<name>A0A1A6GLY6_NEOLE</name>
<reference evidence="1 2" key="1">
    <citation type="submission" date="2016-06" db="EMBL/GenBank/DDBJ databases">
        <title>The Draft Genome Sequence and Annotation of the Desert Woodrat Neotoma lepida.</title>
        <authorList>
            <person name="Campbell M."/>
            <person name="Oakeson K.F."/>
            <person name="Yandell M."/>
            <person name="Halpert J.R."/>
            <person name="Dearing D."/>
        </authorList>
    </citation>
    <scope>NUCLEOTIDE SEQUENCE [LARGE SCALE GENOMIC DNA]</scope>
    <source>
        <strain evidence="1">417</strain>
        <tissue evidence="1">Liver</tissue>
    </source>
</reference>
<gene>
    <name evidence="1" type="ORF">A6R68_05117</name>
</gene>